<dbReference type="PANTHER" id="PTHR37318">
    <property type="entry name" value="BSL7504 PROTEIN"/>
    <property type="match status" value="1"/>
</dbReference>
<gene>
    <name evidence="2" type="ORF">GCM10010126_20800</name>
</gene>
<accession>A0AA37BEZ3</accession>
<feature type="domain" description="Winged helix DNA-binding" evidence="1">
    <location>
        <begin position="30"/>
        <end position="108"/>
    </location>
</feature>
<dbReference type="PANTHER" id="PTHR37318:SF1">
    <property type="entry name" value="BSL7504 PROTEIN"/>
    <property type="match status" value="1"/>
</dbReference>
<proteinExistence type="predicted"/>
<reference evidence="2" key="2">
    <citation type="submission" date="2022-09" db="EMBL/GenBank/DDBJ databases">
        <authorList>
            <person name="Sun Q."/>
            <person name="Ohkuma M."/>
        </authorList>
    </citation>
    <scope>NUCLEOTIDE SEQUENCE</scope>
    <source>
        <strain evidence="2">JCM 3093</strain>
    </source>
</reference>
<dbReference type="RefSeq" id="WP_191894517.1">
    <property type="nucleotide sequence ID" value="NZ_BMQD01000005.1"/>
</dbReference>
<dbReference type="InterPro" id="IPR036390">
    <property type="entry name" value="WH_DNA-bd_sf"/>
</dbReference>
<evidence type="ECO:0000313" key="3">
    <source>
        <dbReference type="Proteomes" id="UP000627984"/>
    </source>
</evidence>
<name>A0AA37BEZ3_9ACTN</name>
<sequence length="113" mass="12162">MSHGQDGDRGHARGLSHPRHDLDDLLTHAVRFSIVAALAGLANAEFAAVRDSVEITDAMLSKQVALLEKAGYVHVEKGRVGRRPRTWLSLSDEGKAAYARHVAALRAIADLTG</sequence>
<evidence type="ECO:0000259" key="1">
    <source>
        <dbReference type="Pfam" id="PF13601"/>
    </source>
</evidence>
<dbReference type="InterPro" id="IPR036388">
    <property type="entry name" value="WH-like_DNA-bd_sf"/>
</dbReference>
<dbReference type="AlphaFoldDB" id="A0AA37BEZ3"/>
<dbReference type="Pfam" id="PF13601">
    <property type="entry name" value="HTH_34"/>
    <property type="match status" value="1"/>
</dbReference>
<reference evidence="2" key="1">
    <citation type="journal article" date="2014" name="Int. J. Syst. Evol. Microbiol.">
        <title>Complete genome sequence of Corynebacterium casei LMG S-19264T (=DSM 44701T), isolated from a smear-ripened cheese.</title>
        <authorList>
            <consortium name="US DOE Joint Genome Institute (JGI-PGF)"/>
            <person name="Walter F."/>
            <person name="Albersmeier A."/>
            <person name="Kalinowski J."/>
            <person name="Ruckert C."/>
        </authorList>
    </citation>
    <scope>NUCLEOTIDE SEQUENCE</scope>
    <source>
        <strain evidence="2">JCM 3093</strain>
    </source>
</reference>
<organism evidence="2 3">
    <name type="scientific">Planomonospora parontospora</name>
    <dbReference type="NCBI Taxonomy" id="58119"/>
    <lineage>
        <taxon>Bacteria</taxon>
        <taxon>Bacillati</taxon>
        <taxon>Actinomycetota</taxon>
        <taxon>Actinomycetes</taxon>
        <taxon>Streptosporangiales</taxon>
        <taxon>Streptosporangiaceae</taxon>
        <taxon>Planomonospora</taxon>
    </lineage>
</organism>
<protein>
    <submittedName>
        <fullName evidence="2">MarR family transcriptional regulator</fullName>
    </submittedName>
</protein>
<dbReference type="Gene3D" id="1.10.10.10">
    <property type="entry name" value="Winged helix-like DNA-binding domain superfamily/Winged helix DNA-binding domain"/>
    <property type="match status" value="1"/>
</dbReference>
<dbReference type="InterPro" id="IPR027395">
    <property type="entry name" value="WH_DNA-bd_dom"/>
</dbReference>
<dbReference type="EMBL" id="BMQD01000005">
    <property type="protein sequence ID" value="GGK61189.1"/>
    <property type="molecule type" value="Genomic_DNA"/>
</dbReference>
<comment type="caution">
    <text evidence="2">The sequence shown here is derived from an EMBL/GenBank/DDBJ whole genome shotgun (WGS) entry which is preliminary data.</text>
</comment>
<evidence type="ECO:0000313" key="2">
    <source>
        <dbReference type="EMBL" id="GGK61189.1"/>
    </source>
</evidence>
<dbReference type="SUPFAM" id="SSF46785">
    <property type="entry name" value="Winged helix' DNA-binding domain"/>
    <property type="match status" value="1"/>
</dbReference>
<dbReference type="Proteomes" id="UP000627984">
    <property type="component" value="Unassembled WGS sequence"/>
</dbReference>